<name>A0A0M0J709_9EUKA</name>
<dbReference type="InterPro" id="IPR038765">
    <property type="entry name" value="Papain-like_cys_pep_sf"/>
</dbReference>
<dbReference type="SUPFAM" id="SSF54001">
    <property type="entry name" value="Cysteine proteinases"/>
    <property type="match status" value="1"/>
</dbReference>
<evidence type="ECO:0000313" key="3">
    <source>
        <dbReference type="Proteomes" id="UP000037460"/>
    </source>
</evidence>
<proteinExistence type="predicted"/>
<dbReference type="EMBL" id="JWZX01003296">
    <property type="protein sequence ID" value="KOO22250.1"/>
    <property type="molecule type" value="Genomic_DNA"/>
</dbReference>
<sequence length="339" mass="38537">MAWCFQTRDTKDRSRSFEPLWVYDLVKHVKTGDLILTSNKDLGAKIIQFFTATDWNHVGIIVKPSPNKAYLVEWGGGLFVSELVERLEEYAEWDTVDLVLRSLSFEEGSTDNRRVVEDRMEKFLDMLFRESKGSNRGIPLGDVLRAARDQYSTWTERSDAIVVDDLDVLFCSKTVAVAYKAAGLLAPSRKASRFVPKHFASESDKYLDLQAGARLGPEQRITFESRQLKDAIHNLLNMPLIGVVTRPFTAHAMREGKAAQLVQRFVRKLAARRELTRRRAVGKAKSTKLYVNAEDHGTRKRAQLLQQEAKKPHNTPKDTLHSSWHGVEVRAQSTGELLL</sequence>
<feature type="region of interest" description="Disordered" evidence="1">
    <location>
        <begin position="295"/>
        <end position="326"/>
    </location>
</feature>
<evidence type="ECO:0000313" key="2">
    <source>
        <dbReference type="EMBL" id="KOO22250.1"/>
    </source>
</evidence>
<protein>
    <submittedName>
        <fullName evidence="2">Ph domain containing protein</fullName>
    </submittedName>
</protein>
<gene>
    <name evidence="2" type="ORF">Ctob_003681</name>
</gene>
<dbReference type="PANTHER" id="PTHR47112">
    <property type="entry name" value="PX DOMAIN-CONTAINING PROTEIN"/>
    <property type="match status" value="1"/>
</dbReference>
<dbReference type="AlphaFoldDB" id="A0A0M0J709"/>
<reference evidence="3" key="1">
    <citation type="journal article" date="2015" name="PLoS Genet.">
        <title>Genome Sequence and Transcriptome Analyses of Chrysochromulina tobin: Metabolic Tools for Enhanced Algal Fitness in the Prominent Order Prymnesiales (Haptophyceae).</title>
        <authorList>
            <person name="Hovde B.T."/>
            <person name="Deodato C.R."/>
            <person name="Hunsperger H.M."/>
            <person name="Ryken S.A."/>
            <person name="Yost W."/>
            <person name="Jha R.K."/>
            <person name="Patterson J."/>
            <person name="Monnat R.J. Jr."/>
            <person name="Barlow S.B."/>
            <person name="Starkenburg S.R."/>
            <person name="Cattolico R.A."/>
        </authorList>
    </citation>
    <scope>NUCLEOTIDE SEQUENCE</scope>
    <source>
        <strain evidence="3">CCMP291</strain>
    </source>
</reference>
<feature type="compositionally biased region" description="Basic and acidic residues" evidence="1">
    <location>
        <begin position="308"/>
        <end position="320"/>
    </location>
</feature>
<comment type="caution">
    <text evidence="2">The sequence shown here is derived from an EMBL/GenBank/DDBJ whole genome shotgun (WGS) entry which is preliminary data.</text>
</comment>
<dbReference type="Gene3D" id="3.90.1720.10">
    <property type="entry name" value="endopeptidase domain like (from Nostoc punctiforme)"/>
    <property type="match status" value="1"/>
</dbReference>
<dbReference type="PANTHER" id="PTHR47112:SF1">
    <property type="entry name" value="PX DOMAIN-CONTAINING PROTEIN"/>
    <property type="match status" value="1"/>
</dbReference>
<dbReference type="Proteomes" id="UP000037460">
    <property type="component" value="Unassembled WGS sequence"/>
</dbReference>
<keyword evidence="3" id="KW-1185">Reference proteome</keyword>
<evidence type="ECO:0000256" key="1">
    <source>
        <dbReference type="SAM" id="MobiDB-lite"/>
    </source>
</evidence>
<organism evidence="2 3">
    <name type="scientific">Chrysochromulina tobinii</name>
    <dbReference type="NCBI Taxonomy" id="1460289"/>
    <lineage>
        <taxon>Eukaryota</taxon>
        <taxon>Haptista</taxon>
        <taxon>Haptophyta</taxon>
        <taxon>Prymnesiophyceae</taxon>
        <taxon>Prymnesiales</taxon>
        <taxon>Chrysochromulinaceae</taxon>
        <taxon>Chrysochromulina</taxon>
    </lineage>
</organism>
<accession>A0A0M0J709</accession>